<dbReference type="InterPro" id="IPR036869">
    <property type="entry name" value="J_dom_sf"/>
</dbReference>
<accession>A0A934RTR6</accession>
<dbReference type="Gene3D" id="1.10.287.110">
    <property type="entry name" value="DnaJ domain"/>
    <property type="match status" value="1"/>
</dbReference>
<name>A0A934RTR6_9BACT</name>
<sequence length="186" mass="21712">MNVWEALGLPVTLDLTAERIEDAFREASHGVHPDAGGQAGDFERLREARNDLLDECRRLELWLLLNEQKLGHVGRVPERVGEMFLKVNQLVEAVDQWMEEGSLKSSTLGRALWQKEGFRWKENVEALIAEVDAWHQEAVADFGRIEEEAGKQEFTRAIERRVDLGFLRRWRTQLQTRYARMWEQLI</sequence>
<evidence type="ECO:0000313" key="3">
    <source>
        <dbReference type="Proteomes" id="UP000604083"/>
    </source>
</evidence>
<protein>
    <recommendedName>
        <fullName evidence="1">J domain-containing protein</fullName>
    </recommendedName>
</protein>
<dbReference type="AlphaFoldDB" id="A0A934RTR6"/>
<reference evidence="2" key="1">
    <citation type="submission" date="2021-01" db="EMBL/GenBank/DDBJ databases">
        <title>Modified the classification status of verrucomicrobia.</title>
        <authorList>
            <person name="Feng X."/>
        </authorList>
    </citation>
    <scope>NUCLEOTIDE SEQUENCE</scope>
    <source>
        <strain evidence="2">KCTC 12986</strain>
    </source>
</reference>
<evidence type="ECO:0000313" key="2">
    <source>
        <dbReference type="EMBL" id="MBK1834015.1"/>
    </source>
</evidence>
<evidence type="ECO:0000259" key="1">
    <source>
        <dbReference type="PROSITE" id="PS50076"/>
    </source>
</evidence>
<dbReference type="EMBL" id="JAENIO010000016">
    <property type="protein sequence ID" value="MBK1834015.1"/>
    <property type="molecule type" value="Genomic_DNA"/>
</dbReference>
<gene>
    <name evidence="2" type="ORF">JIN78_08080</name>
</gene>
<dbReference type="PROSITE" id="PS50076">
    <property type="entry name" value="DNAJ_2"/>
    <property type="match status" value="1"/>
</dbReference>
<dbReference type="Proteomes" id="UP000604083">
    <property type="component" value="Unassembled WGS sequence"/>
</dbReference>
<keyword evidence="3" id="KW-1185">Reference proteome</keyword>
<dbReference type="InterPro" id="IPR001623">
    <property type="entry name" value="DnaJ_domain"/>
</dbReference>
<dbReference type="SUPFAM" id="SSF46565">
    <property type="entry name" value="Chaperone J-domain"/>
    <property type="match status" value="1"/>
</dbReference>
<feature type="domain" description="J" evidence="1">
    <location>
        <begin position="2"/>
        <end position="57"/>
    </location>
</feature>
<proteinExistence type="predicted"/>
<dbReference type="RefSeq" id="WP_200391449.1">
    <property type="nucleotide sequence ID" value="NZ_JAENIO010000016.1"/>
</dbReference>
<comment type="caution">
    <text evidence="2">The sequence shown here is derived from an EMBL/GenBank/DDBJ whole genome shotgun (WGS) entry which is preliminary data.</text>
</comment>
<organism evidence="2 3">
    <name type="scientific">Roseibacillus ishigakijimensis</name>
    <dbReference type="NCBI Taxonomy" id="454146"/>
    <lineage>
        <taxon>Bacteria</taxon>
        <taxon>Pseudomonadati</taxon>
        <taxon>Verrucomicrobiota</taxon>
        <taxon>Verrucomicrobiia</taxon>
        <taxon>Verrucomicrobiales</taxon>
        <taxon>Verrucomicrobiaceae</taxon>
        <taxon>Roseibacillus</taxon>
    </lineage>
</organism>